<evidence type="ECO:0000313" key="4">
    <source>
        <dbReference type="Proteomes" id="UP000609879"/>
    </source>
</evidence>
<feature type="region of interest" description="Disordered" evidence="1">
    <location>
        <begin position="24"/>
        <end position="47"/>
    </location>
</feature>
<evidence type="ECO:0000256" key="2">
    <source>
        <dbReference type="SAM" id="SignalP"/>
    </source>
</evidence>
<feature type="compositionally biased region" description="Basic and acidic residues" evidence="1">
    <location>
        <begin position="106"/>
        <end position="115"/>
    </location>
</feature>
<keyword evidence="4" id="KW-1185">Reference proteome</keyword>
<feature type="compositionally biased region" description="Low complexity" evidence="1">
    <location>
        <begin position="25"/>
        <end position="41"/>
    </location>
</feature>
<reference evidence="3 4" key="1">
    <citation type="submission" date="2021-01" db="EMBL/GenBank/DDBJ databases">
        <title>Whole genome shotgun sequence of Actinoplanes deccanensis NBRC 13994.</title>
        <authorList>
            <person name="Komaki H."/>
            <person name="Tamura T."/>
        </authorList>
    </citation>
    <scope>NUCLEOTIDE SEQUENCE [LARGE SCALE GENOMIC DNA]</scope>
    <source>
        <strain evidence="3 4">NBRC 13994</strain>
    </source>
</reference>
<accession>A0ABQ3XZB6</accession>
<gene>
    <name evidence="3" type="ORF">Ade02nite_17150</name>
</gene>
<name>A0ABQ3XZB6_9ACTN</name>
<protein>
    <recommendedName>
        <fullName evidence="5">Secreted protein</fullName>
    </recommendedName>
</protein>
<keyword evidence="2" id="KW-0732">Signal</keyword>
<feature type="signal peptide" evidence="2">
    <location>
        <begin position="1"/>
        <end position="27"/>
    </location>
</feature>
<feature type="chain" id="PRO_5046186898" description="Secreted protein" evidence="2">
    <location>
        <begin position="28"/>
        <end position="115"/>
    </location>
</feature>
<sequence length="115" mass="13216">MKAATRILTIVGLSLVTGVTMAGPAQAATAGSSSQGTTQTQVRPWDDDDDVVGYYDTRRQCERAGWRGERRDWWVDFDCDLVRRGWHRGDWKLTVDRDDDHDDDDDHHGPWDNRR</sequence>
<dbReference type="RefSeq" id="WP_203761009.1">
    <property type="nucleotide sequence ID" value="NZ_BAAABO010000029.1"/>
</dbReference>
<evidence type="ECO:0008006" key="5">
    <source>
        <dbReference type="Google" id="ProtNLM"/>
    </source>
</evidence>
<comment type="caution">
    <text evidence="3">The sequence shown here is derived from an EMBL/GenBank/DDBJ whole genome shotgun (WGS) entry which is preliminary data.</text>
</comment>
<dbReference type="Proteomes" id="UP000609879">
    <property type="component" value="Unassembled WGS sequence"/>
</dbReference>
<evidence type="ECO:0000313" key="3">
    <source>
        <dbReference type="EMBL" id="GID73074.1"/>
    </source>
</evidence>
<dbReference type="EMBL" id="BOMI01000028">
    <property type="protein sequence ID" value="GID73074.1"/>
    <property type="molecule type" value="Genomic_DNA"/>
</dbReference>
<feature type="region of interest" description="Disordered" evidence="1">
    <location>
        <begin position="93"/>
        <end position="115"/>
    </location>
</feature>
<evidence type="ECO:0000256" key="1">
    <source>
        <dbReference type="SAM" id="MobiDB-lite"/>
    </source>
</evidence>
<organism evidence="3 4">
    <name type="scientific">Paractinoplanes deccanensis</name>
    <dbReference type="NCBI Taxonomy" id="113561"/>
    <lineage>
        <taxon>Bacteria</taxon>
        <taxon>Bacillati</taxon>
        <taxon>Actinomycetota</taxon>
        <taxon>Actinomycetes</taxon>
        <taxon>Micromonosporales</taxon>
        <taxon>Micromonosporaceae</taxon>
        <taxon>Paractinoplanes</taxon>
    </lineage>
</organism>
<proteinExistence type="predicted"/>